<reference evidence="3" key="1">
    <citation type="submission" date="2024-04" db="EMBL/GenBank/DDBJ databases">
        <authorList>
            <person name="Shaw F."/>
            <person name="Minotto A."/>
        </authorList>
    </citation>
    <scope>NUCLEOTIDE SEQUENCE [LARGE SCALE GENOMIC DNA]</scope>
</reference>
<dbReference type="SUPFAM" id="SSF53335">
    <property type="entry name" value="S-adenosyl-L-methionine-dependent methyltransferases"/>
    <property type="match status" value="1"/>
</dbReference>
<dbReference type="PANTHER" id="PTHR12496:SF0">
    <property type="entry name" value="METHYLTRANSFERASE DOMAIN-CONTAINING PROTEIN"/>
    <property type="match status" value="1"/>
</dbReference>
<dbReference type="Gene3D" id="3.40.50.150">
    <property type="entry name" value="Vaccinia Virus protein VP39"/>
    <property type="match status" value="1"/>
</dbReference>
<keyword evidence="3" id="KW-1185">Reference proteome</keyword>
<dbReference type="InterPro" id="IPR029063">
    <property type="entry name" value="SAM-dependent_MTases_sf"/>
</dbReference>
<dbReference type="Proteomes" id="UP001497453">
    <property type="component" value="Chromosome 7"/>
</dbReference>
<sequence length="477" mass="54690">MLLMADRLDQVTSFLRRPDVNLCFQIHPNQLTIPTFNPPAEWNYWWQWSGEPMNASFTSNVLWSQSKWQLLWFYYVRDSTPDWIREHPDEDTFKLIPIQLRKLIDEARTLQLSRAVDTFGRQSTRRKFTGMSPKKAHEVERMTQYVSNVLAEDSPESRPQHAADIGAGQAYLSRSLRDELGLHVLALDFSQVQSHGAARREQASKSSDNETQAGSLDYEMIAVDSNSLISATEHWIQRRVHGCCLNPCPTPILWVALHACGSLTLDILRAFILRRRQNDQDVCWRPSAAVIVGCCYNMVRSEDRVLTRDDIVLSPNHLQLAAQTPDQWGTSPLKFDETVLAIRKIVWRALLEGIMARSEVTQTDPAAKLEIRRLGRLNNDAYTDRDQFIRRAQTRMGVDLSSQCSLSERDENLERRLEVFHVLRCILGPVAETFILLDRERWLNEQLEGTNTNVQLVNLFDQNSGSARNVAIVAMTS</sequence>
<dbReference type="InterPro" id="IPR052220">
    <property type="entry name" value="METTL25"/>
</dbReference>
<protein>
    <recommendedName>
        <fullName evidence="1">Methyltransferase domain-containing protein</fullName>
    </recommendedName>
</protein>
<evidence type="ECO:0000259" key="1">
    <source>
        <dbReference type="Pfam" id="PF13679"/>
    </source>
</evidence>
<feature type="domain" description="Methyltransferase" evidence="1">
    <location>
        <begin position="134"/>
        <end position="301"/>
    </location>
</feature>
<dbReference type="Pfam" id="PF13679">
    <property type="entry name" value="Methyltransf_32"/>
    <property type="match status" value="1"/>
</dbReference>
<accession>A0ABP1E0E5</accession>
<evidence type="ECO:0000313" key="3">
    <source>
        <dbReference type="Proteomes" id="UP001497453"/>
    </source>
</evidence>
<dbReference type="PANTHER" id="PTHR12496">
    <property type="entry name" value="CGI-41 METHYLTRANSFERASE"/>
    <property type="match status" value="1"/>
</dbReference>
<proteinExistence type="predicted"/>
<organism evidence="2 3">
    <name type="scientific">Somion occarium</name>
    <dbReference type="NCBI Taxonomy" id="3059160"/>
    <lineage>
        <taxon>Eukaryota</taxon>
        <taxon>Fungi</taxon>
        <taxon>Dikarya</taxon>
        <taxon>Basidiomycota</taxon>
        <taxon>Agaricomycotina</taxon>
        <taxon>Agaricomycetes</taxon>
        <taxon>Polyporales</taxon>
        <taxon>Cerrenaceae</taxon>
        <taxon>Somion</taxon>
    </lineage>
</organism>
<dbReference type="EMBL" id="OZ037950">
    <property type="protein sequence ID" value="CAL1713440.1"/>
    <property type="molecule type" value="Genomic_DNA"/>
</dbReference>
<gene>
    <name evidence="2" type="ORF">GFSPODELE1_LOCUS9304</name>
</gene>
<dbReference type="InterPro" id="IPR025714">
    <property type="entry name" value="Methyltranfer_dom"/>
</dbReference>
<name>A0ABP1E0E5_9APHY</name>
<evidence type="ECO:0000313" key="2">
    <source>
        <dbReference type="EMBL" id="CAL1713440.1"/>
    </source>
</evidence>